<feature type="compositionally biased region" description="Polar residues" evidence="1">
    <location>
        <begin position="185"/>
        <end position="194"/>
    </location>
</feature>
<evidence type="ECO:0000313" key="5">
    <source>
        <dbReference type="Proteomes" id="UP000076727"/>
    </source>
</evidence>
<gene>
    <name evidence="4" type="ORF">DAEQUDRAFT_757400</name>
</gene>
<dbReference type="Proteomes" id="UP000076727">
    <property type="component" value="Unassembled WGS sequence"/>
</dbReference>
<proteinExistence type="predicted"/>
<organism evidence="4 5">
    <name type="scientific">Daedalea quercina L-15889</name>
    <dbReference type="NCBI Taxonomy" id="1314783"/>
    <lineage>
        <taxon>Eukaryota</taxon>
        <taxon>Fungi</taxon>
        <taxon>Dikarya</taxon>
        <taxon>Basidiomycota</taxon>
        <taxon>Agaricomycotina</taxon>
        <taxon>Agaricomycetes</taxon>
        <taxon>Polyporales</taxon>
        <taxon>Fomitopsis</taxon>
    </lineage>
</organism>
<keyword evidence="5" id="KW-1185">Reference proteome</keyword>
<keyword evidence="2" id="KW-0472">Membrane</keyword>
<evidence type="ECO:0000256" key="2">
    <source>
        <dbReference type="SAM" id="Phobius"/>
    </source>
</evidence>
<keyword evidence="3" id="KW-0732">Signal</keyword>
<dbReference type="OrthoDB" id="2795783at2759"/>
<protein>
    <submittedName>
        <fullName evidence="4">Uncharacterized protein</fullName>
    </submittedName>
</protein>
<evidence type="ECO:0000313" key="4">
    <source>
        <dbReference type="EMBL" id="KZT68655.1"/>
    </source>
</evidence>
<evidence type="ECO:0000256" key="3">
    <source>
        <dbReference type="SAM" id="SignalP"/>
    </source>
</evidence>
<keyword evidence="2" id="KW-0812">Transmembrane</keyword>
<keyword evidence="2" id="KW-1133">Transmembrane helix</keyword>
<dbReference type="AlphaFoldDB" id="A0A165PUZ6"/>
<sequence length="390" mass="42218">MASPITLKPTVVALLTFCLTRAAHGKRHPTRSLHSLFKPRADGVKLDPYSITGNAAVEEDAADVPMDHSTAVTYVLSFCIIAAIVCGIFSAALIIKYRRRRRAEGREKAEGTANLEKIGTRDVSVNARDRFKRMGIFHPSTACLRELDYRLPCRCPLCAVIDESRAGAPPNLDPGATARPLATVTRPTGSSNAGSRRSRIFPRRSPNNENAFAGLIRTRPAQPVPPHEHEWTLFHGSSPVLVGSATMPTRVGQEPARIEPARLSQMSPLSSLRSSLVRELERPPLFSDDSGLSTIKVITTPKGAEDVTVKESAVPEEASVTLETFSALKIVPESDVLPKTAWISDADWILENDPPISLMEDVSQEAQCISAPAKVTPRPPLAMVGDGNSV</sequence>
<feature type="transmembrane region" description="Helical" evidence="2">
    <location>
        <begin position="74"/>
        <end position="95"/>
    </location>
</feature>
<evidence type="ECO:0000256" key="1">
    <source>
        <dbReference type="SAM" id="MobiDB-lite"/>
    </source>
</evidence>
<reference evidence="4 5" key="1">
    <citation type="journal article" date="2016" name="Mol. Biol. Evol.">
        <title>Comparative Genomics of Early-Diverging Mushroom-Forming Fungi Provides Insights into the Origins of Lignocellulose Decay Capabilities.</title>
        <authorList>
            <person name="Nagy L.G."/>
            <person name="Riley R."/>
            <person name="Tritt A."/>
            <person name="Adam C."/>
            <person name="Daum C."/>
            <person name="Floudas D."/>
            <person name="Sun H."/>
            <person name="Yadav J.S."/>
            <person name="Pangilinan J."/>
            <person name="Larsson K.H."/>
            <person name="Matsuura K."/>
            <person name="Barry K."/>
            <person name="Labutti K."/>
            <person name="Kuo R."/>
            <person name="Ohm R.A."/>
            <person name="Bhattacharya S.S."/>
            <person name="Shirouzu T."/>
            <person name="Yoshinaga Y."/>
            <person name="Martin F.M."/>
            <person name="Grigoriev I.V."/>
            <person name="Hibbett D.S."/>
        </authorList>
    </citation>
    <scope>NUCLEOTIDE SEQUENCE [LARGE SCALE GENOMIC DNA]</scope>
    <source>
        <strain evidence="4 5">L-15889</strain>
    </source>
</reference>
<feature type="signal peptide" evidence="3">
    <location>
        <begin position="1"/>
        <end position="25"/>
    </location>
</feature>
<name>A0A165PUZ6_9APHY</name>
<feature type="chain" id="PRO_5007864466" evidence="3">
    <location>
        <begin position="26"/>
        <end position="390"/>
    </location>
</feature>
<accession>A0A165PUZ6</accession>
<dbReference type="EMBL" id="KV429064">
    <property type="protein sequence ID" value="KZT68655.1"/>
    <property type="molecule type" value="Genomic_DNA"/>
</dbReference>
<feature type="region of interest" description="Disordered" evidence="1">
    <location>
        <begin position="170"/>
        <end position="208"/>
    </location>
</feature>